<gene>
    <name evidence="1" type="ORF">E9228_000102</name>
</gene>
<proteinExistence type="predicted"/>
<comment type="caution">
    <text evidence="1">The sequence shown here is derived from an EMBL/GenBank/DDBJ whole genome shotgun (WGS) entry which is preliminary data.</text>
</comment>
<keyword evidence="2" id="KW-1185">Reference proteome</keyword>
<accession>A0ABX0T1V9</accession>
<protein>
    <submittedName>
        <fullName evidence="1">Uncharacterized protein</fullName>
    </submittedName>
</protein>
<evidence type="ECO:0000313" key="2">
    <source>
        <dbReference type="Proteomes" id="UP001318300"/>
    </source>
</evidence>
<dbReference type="Proteomes" id="UP001318300">
    <property type="component" value="Unassembled WGS sequence"/>
</dbReference>
<dbReference type="CDD" id="cd00195">
    <property type="entry name" value="UBCc_UEV"/>
    <property type="match status" value="1"/>
</dbReference>
<evidence type="ECO:0000313" key="1">
    <source>
        <dbReference type="EMBL" id="NII39483.1"/>
    </source>
</evidence>
<dbReference type="EMBL" id="JAAOYO010000001">
    <property type="protein sequence ID" value="NII39483.1"/>
    <property type="molecule type" value="Genomic_DNA"/>
</dbReference>
<dbReference type="InterPro" id="IPR016135">
    <property type="entry name" value="UBQ-conjugating_enzyme/RWD"/>
</dbReference>
<dbReference type="RefSeq" id="WP_341849712.1">
    <property type="nucleotide sequence ID" value="NZ_JAAOYO010000001.1"/>
</dbReference>
<organism evidence="1 2">
    <name type="scientific">Curtobacterium salicis</name>
    <dbReference type="NCBI Taxonomy" id="1779862"/>
    <lineage>
        <taxon>Bacteria</taxon>
        <taxon>Bacillati</taxon>
        <taxon>Actinomycetota</taxon>
        <taxon>Actinomycetes</taxon>
        <taxon>Micrococcales</taxon>
        <taxon>Microbacteriaceae</taxon>
        <taxon>Curtobacterium</taxon>
    </lineage>
</organism>
<name>A0ABX0T1V9_9MICO</name>
<dbReference type="SUPFAM" id="SSF54495">
    <property type="entry name" value="UBC-like"/>
    <property type="match status" value="1"/>
</dbReference>
<sequence>MTDEAALTRWFDWDPSRLLRDVDELAVIAPDLLRRTPEGEFLANGGWVGTLPLWPFDRPAPPNLDALLPNPMSVVITYPSAYPMLPPRVYPTEPQPAILEVSDTVWHVSPGGSLCLFQSDGMWDPSASIGDIVLKSAGWRIEYELMHRGAIARMTERGIVTDTHLDYLVVEQAKQAAEE</sequence>
<reference evidence="1 2" key="1">
    <citation type="submission" date="2020-03" db="EMBL/GenBank/DDBJ databases">
        <title>Above-ground endophytic microbial communities from plants in different locations in the United States.</title>
        <authorList>
            <person name="Frank C."/>
        </authorList>
    </citation>
    <scope>NUCLEOTIDE SEQUENCE [LARGE SCALE GENOMIC DNA]</scope>
    <source>
        <strain evidence="1 2">WW7</strain>
    </source>
</reference>